<dbReference type="InterPro" id="IPR041049">
    <property type="entry name" value="DUF5615"/>
</dbReference>
<evidence type="ECO:0000313" key="3">
    <source>
        <dbReference type="Proteomes" id="UP001198830"/>
    </source>
</evidence>
<protein>
    <submittedName>
        <fullName evidence="2">DUF5615 family PIN-like protein</fullName>
    </submittedName>
</protein>
<evidence type="ECO:0000259" key="1">
    <source>
        <dbReference type="Pfam" id="PF18480"/>
    </source>
</evidence>
<sequence length="107" mass="12183">MHLLIDAQLPPALCGWFAERGLIAAHVSTELGGQTPDAIIAAHVERHGMILVTKDDDFLLRHPPVKSRLLWFRCGNISNRGLRIWLDVRWPMIAERLDQGDRVIEVR</sequence>
<gene>
    <name evidence="2" type="ORF">LL253_19560</name>
</gene>
<accession>A0ABS8H8I7</accession>
<dbReference type="SUPFAM" id="SSF88723">
    <property type="entry name" value="PIN domain-like"/>
    <property type="match status" value="1"/>
</dbReference>
<proteinExistence type="predicted"/>
<dbReference type="InterPro" id="IPR029060">
    <property type="entry name" value="PIN-like_dom_sf"/>
</dbReference>
<dbReference type="EMBL" id="JAJGNP010000034">
    <property type="protein sequence ID" value="MCC4234871.1"/>
    <property type="molecule type" value="Genomic_DNA"/>
</dbReference>
<evidence type="ECO:0000313" key="2">
    <source>
        <dbReference type="EMBL" id="MCC4234871.1"/>
    </source>
</evidence>
<dbReference type="Proteomes" id="UP001198830">
    <property type="component" value="Unassembled WGS sequence"/>
</dbReference>
<name>A0ABS8H8I7_9SPHN</name>
<dbReference type="Pfam" id="PF18480">
    <property type="entry name" value="DUF5615"/>
    <property type="match status" value="1"/>
</dbReference>
<keyword evidence="3" id="KW-1185">Reference proteome</keyword>
<reference evidence="2 3" key="1">
    <citation type="submission" date="2021-10" db="EMBL/GenBank/DDBJ databases">
        <title>The diversity and Nitrogen Metabolism of Culturable Nitrate-Utilizing Bacteria Within the Oxygen Minimum Zone of the Changjiang (Yangtze River)Estuary.</title>
        <authorList>
            <person name="Zhang D."/>
            <person name="Zheng J."/>
            <person name="Liu S."/>
            <person name="He W."/>
        </authorList>
    </citation>
    <scope>NUCLEOTIDE SEQUENCE [LARGE SCALE GENOMIC DNA]</scope>
    <source>
        <strain evidence="2 3">FXH275-2</strain>
    </source>
</reference>
<feature type="domain" description="DUF5615" evidence="1">
    <location>
        <begin position="1"/>
        <end position="101"/>
    </location>
</feature>
<dbReference type="RefSeq" id="WP_228228187.1">
    <property type="nucleotide sequence ID" value="NZ_JAJGNP010000034.1"/>
</dbReference>
<organism evidence="2 3">
    <name type="scientific">Sphingobium soli</name>
    <dbReference type="NCBI Taxonomy" id="1591116"/>
    <lineage>
        <taxon>Bacteria</taxon>
        <taxon>Pseudomonadati</taxon>
        <taxon>Pseudomonadota</taxon>
        <taxon>Alphaproteobacteria</taxon>
        <taxon>Sphingomonadales</taxon>
        <taxon>Sphingomonadaceae</taxon>
        <taxon>Sphingobium</taxon>
    </lineage>
</organism>
<comment type="caution">
    <text evidence="2">The sequence shown here is derived from an EMBL/GenBank/DDBJ whole genome shotgun (WGS) entry which is preliminary data.</text>
</comment>